<keyword evidence="1" id="KW-0378">Hydrolase</keyword>
<gene>
    <name evidence="1" type="ORF">BH720_007910</name>
</gene>
<reference evidence="1 2" key="1">
    <citation type="journal article" date="2016" name="Genome Announc.">
        <title>Draft Genome Sequence of the Thermotolerant Cyanobacterium Desertifilum sp. IPPAS B-1220.</title>
        <authorList>
            <person name="Mironov K.S."/>
            <person name="Sinetova M.A."/>
            <person name="Bolatkhan K."/>
            <person name="Zayadan B.K."/>
            <person name="Ustinova V.V."/>
            <person name="Kupriyanova E.V."/>
            <person name="Skrypnik A.N."/>
            <person name="Gogoleva N.E."/>
            <person name="Gogolev Y.V."/>
            <person name="Los D.A."/>
        </authorList>
    </citation>
    <scope>NUCLEOTIDE SEQUENCE [LARGE SCALE GENOMIC DNA]</scope>
    <source>
        <strain evidence="1 2">IPPAS B-1220</strain>
    </source>
</reference>
<protein>
    <submittedName>
        <fullName evidence="1">Glycoside hydrolase family protein</fullName>
    </submittedName>
</protein>
<proteinExistence type="predicted"/>
<organism evidence="1 2">
    <name type="scientific">Desertifilum tharense IPPAS B-1220</name>
    <dbReference type="NCBI Taxonomy" id="1781255"/>
    <lineage>
        <taxon>Bacteria</taxon>
        <taxon>Bacillati</taxon>
        <taxon>Cyanobacteriota</taxon>
        <taxon>Cyanophyceae</taxon>
        <taxon>Desertifilales</taxon>
        <taxon>Desertifilaceae</taxon>
        <taxon>Desertifilum</taxon>
    </lineage>
</organism>
<name>A0ACD5GXP5_9CYAN</name>
<dbReference type="Proteomes" id="UP000095472">
    <property type="component" value="Chromosome"/>
</dbReference>
<sequence>MRSAYEKLRKTGDSCMERSLELYSDGRLYEFQKGQPFKVTETQGQVDRLIEALRFSIATTFTIAPPDKIPPEVPEARGSRYLNLAGFKLLTTFEGCELNAYDDGDGVWTIGYGHTSGVYPGMKITQAEAETHLREDLEKFETYVENAVQVSLSDNQFSALVCFCFNVSTGTEGFGGSTLLRLLNQGNYQDAAYEFPRWNKVNGKPWLGLTRRRLAEQALFLGQPWEPFLTYEETSIRVLKLTDPLMQGEDVRQLQAALKRAGMAIEADGYFGKGTETAVKQFQAQKSLNADGIVGTETRKQLGL</sequence>
<accession>A0ACD5GXP5</accession>
<evidence type="ECO:0000313" key="2">
    <source>
        <dbReference type="Proteomes" id="UP000095472"/>
    </source>
</evidence>
<dbReference type="EMBL" id="CP182909">
    <property type="protein sequence ID" value="XPM65567.1"/>
    <property type="molecule type" value="Genomic_DNA"/>
</dbReference>
<evidence type="ECO:0000313" key="1">
    <source>
        <dbReference type="EMBL" id="XPM65567.1"/>
    </source>
</evidence>
<keyword evidence="2" id="KW-1185">Reference proteome</keyword>